<dbReference type="Proteomes" id="UP001642484">
    <property type="component" value="Unassembled WGS sequence"/>
</dbReference>
<gene>
    <name evidence="2" type="ORF">CCMP2556_LOCUS11120</name>
</gene>
<feature type="region of interest" description="Disordered" evidence="1">
    <location>
        <begin position="164"/>
        <end position="183"/>
    </location>
</feature>
<organism evidence="2 3">
    <name type="scientific">Durusdinium trenchii</name>
    <dbReference type="NCBI Taxonomy" id="1381693"/>
    <lineage>
        <taxon>Eukaryota</taxon>
        <taxon>Sar</taxon>
        <taxon>Alveolata</taxon>
        <taxon>Dinophyceae</taxon>
        <taxon>Suessiales</taxon>
        <taxon>Symbiodiniaceae</taxon>
        <taxon>Durusdinium</taxon>
    </lineage>
</organism>
<evidence type="ECO:0000313" key="3">
    <source>
        <dbReference type="Proteomes" id="UP001642484"/>
    </source>
</evidence>
<reference evidence="2 3" key="1">
    <citation type="submission" date="2024-02" db="EMBL/GenBank/DDBJ databases">
        <authorList>
            <person name="Chen Y."/>
            <person name="Shah S."/>
            <person name="Dougan E. K."/>
            <person name="Thang M."/>
            <person name="Chan C."/>
        </authorList>
    </citation>
    <scope>NUCLEOTIDE SEQUENCE [LARGE SCALE GENOMIC DNA]</scope>
</reference>
<keyword evidence="3" id="KW-1185">Reference proteome</keyword>
<comment type="caution">
    <text evidence="2">The sequence shown here is derived from an EMBL/GenBank/DDBJ whole genome shotgun (WGS) entry which is preliminary data.</text>
</comment>
<dbReference type="EMBL" id="CAXAMN010005258">
    <property type="protein sequence ID" value="CAK9013069.1"/>
    <property type="molecule type" value="Genomic_DNA"/>
</dbReference>
<accession>A0ABP0JFD6</accession>
<evidence type="ECO:0000256" key="1">
    <source>
        <dbReference type="SAM" id="MobiDB-lite"/>
    </source>
</evidence>
<protein>
    <recommendedName>
        <fullName evidence="4">Protein-tyrosine sulfotransferase</fullName>
    </recommendedName>
</protein>
<dbReference type="SUPFAM" id="SSF52540">
    <property type="entry name" value="P-loop containing nucleoside triphosphate hydrolases"/>
    <property type="match status" value="1"/>
</dbReference>
<sequence length="334" mass="36359">MYGTHDFFTVQAALGHYSTCKEGGGSYVGVYFNAVGEEDPAGAGYALGMCIPSLHTTYSSAVSTIVAWRLGLRMATAYPGVAIDADSVRSAELMHRNELEIGWAIIGLGRSGTTSLAAWLDSHPNLELLSDPEDHFREGSFDYLFRRSHLEHLIRRDELPSAARAGSAGPVRGRRTPLVGIKEPNLLRSSRGRQIMAEMKRTKELGGLAEERSPLHPPNALLPKELGQASLEFDFLGVARERIKVVHLDTLRAEGPAALRRLGAFLGAGNRSTGSSGSSAGAMPQEGEVAEDEVEFWEEWKVGRNGVYNDLQWNSAEGGWRWKLLLALEVGKAT</sequence>
<dbReference type="InterPro" id="IPR027417">
    <property type="entry name" value="P-loop_NTPase"/>
</dbReference>
<evidence type="ECO:0008006" key="4">
    <source>
        <dbReference type="Google" id="ProtNLM"/>
    </source>
</evidence>
<name>A0ABP0JFD6_9DINO</name>
<proteinExistence type="predicted"/>
<dbReference type="Gene3D" id="3.40.50.300">
    <property type="entry name" value="P-loop containing nucleotide triphosphate hydrolases"/>
    <property type="match status" value="1"/>
</dbReference>
<evidence type="ECO:0000313" key="2">
    <source>
        <dbReference type="EMBL" id="CAK9013069.1"/>
    </source>
</evidence>